<dbReference type="STRING" id="1178515.SY83_08195"/>
<organism evidence="2 3">
    <name type="scientific">Paenibacillus swuensis</name>
    <dbReference type="NCBI Taxonomy" id="1178515"/>
    <lineage>
        <taxon>Bacteria</taxon>
        <taxon>Bacillati</taxon>
        <taxon>Bacillota</taxon>
        <taxon>Bacilli</taxon>
        <taxon>Bacillales</taxon>
        <taxon>Paenibacillaceae</taxon>
        <taxon>Paenibacillus</taxon>
    </lineage>
</organism>
<feature type="transmembrane region" description="Helical" evidence="1">
    <location>
        <begin position="99"/>
        <end position="120"/>
    </location>
</feature>
<dbReference type="EMBL" id="CP011388">
    <property type="protein sequence ID" value="ANE46256.1"/>
    <property type="molecule type" value="Genomic_DNA"/>
</dbReference>
<sequence length="355" mass="40991">MTMLWLNLSLAYGFSVVARYFSRPSAVVPYVKPQPLLVFCVMASLVIIAGLRNNIGDTFFYMHSYKQHFFTWQNIDYTGDFGFNLFQMLLQQLSKDPQLLVFTTALITNVIIVLVLYYYTRWFEISIFVYITGGMFLTSMNGIRQFMAAAILFAATKFLLEGSFKKYMFVVLLAATVHKTALILIPIYFMVRRKAWTWQTLVLLIAAIVIVAGFNQFSSILFAVIEDTQYGGYSTFQEGGANLIRVLVNAVPLLIAFWGRDTLAKAYVHSDIIVNMALLGFVFMLISTQNWIFARFSIYFGLYQLILISWIFQVFRDKDRKVVYYGIIICYFIYYFYECVISLGIEYKSDLLMLG</sequence>
<protein>
    <submittedName>
        <fullName evidence="2">Capsular biosynthesis protein</fullName>
    </submittedName>
</protein>
<dbReference type="InterPro" id="IPR049458">
    <property type="entry name" value="EpsG-like"/>
</dbReference>
<feature type="transmembrane region" description="Helical" evidence="1">
    <location>
        <begin position="298"/>
        <end position="315"/>
    </location>
</feature>
<dbReference type="OrthoDB" id="1649543at2"/>
<dbReference type="Proteomes" id="UP000076927">
    <property type="component" value="Chromosome"/>
</dbReference>
<keyword evidence="1" id="KW-0472">Membrane</keyword>
<gene>
    <name evidence="2" type="ORF">SY83_08195</name>
</gene>
<feature type="transmembrane region" description="Helical" evidence="1">
    <location>
        <begin position="34"/>
        <end position="55"/>
    </location>
</feature>
<feature type="transmembrane region" description="Helical" evidence="1">
    <location>
        <begin position="167"/>
        <end position="189"/>
    </location>
</feature>
<dbReference type="Pfam" id="PF14897">
    <property type="entry name" value="EpsG"/>
    <property type="match status" value="1"/>
</dbReference>
<proteinExistence type="predicted"/>
<feature type="transmembrane region" description="Helical" evidence="1">
    <location>
        <begin position="272"/>
        <end position="292"/>
    </location>
</feature>
<dbReference type="PATRIC" id="fig|1178515.4.peg.1629"/>
<keyword evidence="1" id="KW-0812">Transmembrane</keyword>
<keyword evidence="1" id="KW-1133">Transmembrane helix</keyword>
<evidence type="ECO:0000256" key="1">
    <source>
        <dbReference type="SAM" id="Phobius"/>
    </source>
</evidence>
<feature type="transmembrane region" description="Helical" evidence="1">
    <location>
        <begin position="201"/>
        <end position="223"/>
    </location>
</feature>
<dbReference type="AlphaFoldDB" id="A0A172TH20"/>
<accession>A0A172TH20</accession>
<evidence type="ECO:0000313" key="2">
    <source>
        <dbReference type="EMBL" id="ANE46256.1"/>
    </source>
</evidence>
<name>A0A172TH20_9BACL</name>
<feature type="transmembrane region" description="Helical" evidence="1">
    <location>
        <begin position="243"/>
        <end position="260"/>
    </location>
</feature>
<keyword evidence="3" id="KW-1185">Reference proteome</keyword>
<feature type="transmembrane region" description="Helical" evidence="1">
    <location>
        <begin position="127"/>
        <end position="155"/>
    </location>
</feature>
<reference evidence="2 3" key="1">
    <citation type="submission" date="2015-01" db="EMBL/GenBank/DDBJ databases">
        <title>Paenibacillus swuensis/DY6/whole genome sequencing.</title>
        <authorList>
            <person name="Kim M.K."/>
            <person name="Srinivasan S."/>
            <person name="Lee J.-J."/>
        </authorList>
    </citation>
    <scope>NUCLEOTIDE SEQUENCE [LARGE SCALE GENOMIC DNA]</scope>
    <source>
        <strain evidence="2 3">DY6</strain>
    </source>
</reference>
<evidence type="ECO:0000313" key="3">
    <source>
        <dbReference type="Proteomes" id="UP000076927"/>
    </source>
</evidence>
<feature type="transmembrane region" description="Helical" evidence="1">
    <location>
        <begin position="322"/>
        <end position="345"/>
    </location>
</feature>
<dbReference type="RefSeq" id="WP_068605792.1">
    <property type="nucleotide sequence ID" value="NZ_CP011388.1"/>
</dbReference>
<dbReference type="KEGG" id="pswu:SY83_08195"/>